<evidence type="ECO:0000256" key="1">
    <source>
        <dbReference type="ARBA" id="ARBA00023277"/>
    </source>
</evidence>
<sequence length="291" mass="32069">MAMRIGCHGFVFSGKFDEAGIRTAIEGVQEAGFDFIEMPLMDPFSFDEEAAKRVLEETGIEMTASLGLNADTDVSSEDPAVVERGEALLRRAVDIVAHVGGTDLCGVIYSALQKYSQPASDLSRQHSAEAIRRIGAYAAERGVVVSLEIVNRYETNIMNTGREGLAFRELVGHDNVHLHLDTYHMNIEESGMLEPILDLGDTLRYVHIGESHRGYLGSGSVDFDALFRALVRTGFDGPVVFESFSSTVVDESLTKSLGIWRNLWDDSDDLAAHANRFIRDGLRAVDSIRMH</sequence>
<reference evidence="3 4" key="1">
    <citation type="submission" date="2017-02" db="EMBL/GenBank/DDBJ databases">
        <authorList>
            <person name="Peterson S.W."/>
        </authorList>
    </citation>
    <scope>NUCLEOTIDE SEQUENCE [LARGE SCALE GENOMIC DNA]</scope>
    <source>
        <strain evidence="3 4">LMG 22410</strain>
    </source>
</reference>
<organism evidence="3 4">
    <name type="scientific">Agrococcus casei LMG 22410</name>
    <dbReference type="NCBI Taxonomy" id="1255656"/>
    <lineage>
        <taxon>Bacteria</taxon>
        <taxon>Bacillati</taxon>
        <taxon>Actinomycetota</taxon>
        <taxon>Actinomycetes</taxon>
        <taxon>Micrococcales</taxon>
        <taxon>Microbacteriaceae</taxon>
        <taxon>Agrococcus</taxon>
    </lineage>
</organism>
<dbReference type="Pfam" id="PF01261">
    <property type="entry name" value="AP_endonuc_2"/>
    <property type="match status" value="1"/>
</dbReference>
<dbReference type="AlphaFoldDB" id="A0A1R4G5X5"/>
<keyword evidence="1" id="KW-0119">Carbohydrate metabolism</keyword>
<evidence type="ECO:0000313" key="3">
    <source>
        <dbReference type="EMBL" id="SJM63584.1"/>
    </source>
</evidence>
<keyword evidence="4" id="KW-1185">Reference proteome</keyword>
<dbReference type="EMBL" id="FUHU01000038">
    <property type="protein sequence ID" value="SJM63584.1"/>
    <property type="molecule type" value="Genomic_DNA"/>
</dbReference>
<name>A0A1R4G5X5_9MICO</name>
<gene>
    <name evidence="3" type="ORF">CZ674_09080</name>
</gene>
<dbReference type="PANTHER" id="PTHR12110">
    <property type="entry name" value="HYDROXYPYRUVATE ISOMERASE"/>
    <property type="match status" value="1"/>
</dbReference>
<dbReference type="InterPro" id="IPR050312">
    <property type="entry name" value="IolE/XylAMocC-like"/>
</dbReference>
<dbReference type="EC" id="5.3.1.-" evidence="3"/>
<proteinExistence type="predicted"/>
<evidence type="ECO:0000259" key="2">
    <source>
        <dbReference type="Pfam" id="PF01261"/>
    </source>
</evidence>
<dbReference type="GO" id="GO:0016853">
    <property type="term" value="F:isomerase activity"/>
    <property type="evidence" value="ECO:0007669"/>
    <property type="project" value="UniProtKB-KW"/>
</dbReference>
<dbReference type="InterPro" id="IPR036237">
    <property type="entry name" value="Xyl_isomerase-like_sf"/>
</dbReference>
<dbReference type="Gene3D" id="3.20.20.150">
    <property type="entry name" value="Divalent-metal-dependent TIM barrel enzymes"/>
    <property type="match status" value="1"/>
</dbReference>
<dbReference type="Proteomes" id="UP000195787">
    <property type="component" value="Unassembled WGS sequence"/>
</dbReference>
<keyword evidence="3" id="KW-0413">Isomerase</keyword>
<accession>A0A1R4G5X5</accession>
<dbReference type="InterPro" id="IPR013022">
    <property type="entry name" value="Xyl_isomerase-like_TIM-brl"/>
</dbReference>
<dbReference type="SUPFAM" id="SSF51658">
    <property type="entry name" value="Xylose isomerase-like"/>
    <property type="match status" value="1"/>
</dbReference>
<dbReference type="PANTHER" id="PTHR12110:SF41">
    <property type="entry name" value="INOSOSE DEHYDRATASE"/>
    <property type="match status" value="1"/>
</dbReference>
<evidence type="ECO:0000313" key="4">
    <source>
        <dbReference type="Proteomes" id="UP000195787"/>
    </source>
</evidence>
<protein>
    <submittedName>
        <fullName evidence="3">D-tagatose 3-epimerase</fullName>
        <ecNumber evidence="3">5.3.1.-</ecNumber>
    </submittedName>
</protein>
<feature type="domain" description="Xylose isomerase-like TIM barrel" evidence="2">
    <location>
        <begin position="28"/>
        <end position="252"/>
    </location>
</feature>